<feature type="region of interest" description="Disordered" evidence="1">
    <location>
        <begin position="30"/>
        <end position="65"/>
    </location>
</feature>
<dbReference type="EMBL" id="AP003892">
    <property type="protein sequence ID" value="BAD08910.1"/>
    <property type="molecule type" value="Genomic_DNA"/>
</dbReference>
<accession>Q6ZK00</accession>
<dbReference type="AlphaFoldDB" id="Q6ZK00"/>
<proteinExistence type="predicted"/>
<name>Q6ZK00_ORYSJ</name>
<organism evidence="2 3">
    <name type="scientific">Oryza sativa subsp. japonica</name>
    <name type="common">Rice</name>
    <dbReference type="NCBI Taxonomy" id="39947"/>
    <lineage>
        <taxon>Eukaryota</taxon>
        <taxon>Viridiplantae</taxon>
        <taxon>Streptophyta</taxon>
        <taxon>Embryophyta</taxon>
        <taxon>Tracheophyta</taxon>
        <taxon>Spermatophyta</taxon>
        <taxon>Magnoliopsida</taxon>
        <taxon>Liliopsida</taxon>
        <taxon>Poales</taxon>
        <taxon>Poaceae</taxon>
        <taxon>BOP clade</taxon>
        <taxon>Oryzoideae</taxon>
        <taxon>Oryzeae</taxon>
        <taxon>Oryzinae</taxon>
        <taxon>Oryza</taxon>
        <taxon>Oryza sativa</taxon>
    </lineage>
</organism>
<gene>
    <name evidence="2" type="primary">OJ1345_D02.25</name>
</gene>
<sequence length="65" mass="6885">MTSVIRVNNSTNQRIKFGVHIYYAYEELLREDDGGGGGGGDDEVTGMASRRRGGAGKHGEEGKAG</sequence>
<reference evidence="3" key="1">
    <citation type="journal article" date="2005" name="Nature">
        <title>The map-based sequence of the rice genome.</title>
        <authorList>
            <consortium name="International rice genome sequencing project (IRGSP)"/>
            <person name="Matsumoto T."/>
            <person name="Wu J."/>
            <person name="Kanamori H."/>
            <person name="Katayose Y."/>
            <person name="Fujisawa M."/>
            <person name="Namiki N."/>
            <person name="Mizuno H."/>
            <person name="Yamamoto K."/>
            <person name="Antonio B.A."/>
            <person name="Baba T."/>
            <person name="Sakata K."/>
            <person name="Nagamura Y."/>
            <person name="Aoki H."/>
            <person name="Arikawa K."/>
            <person name="Arita K."/>
            <person name="Bito T."/>
            <person name="Chiden Y."/>
            <person name="Fujitsuka N."/>
            <person name="Fukunaka R."/>
            <person name="Hamada M."/>
            <person name="Harada C."/>
            <person name="Hayashi A."/>
            <person name="Hijishita S."/>
            <person name="Honda M."/>
            <person name="Hosokawa S."/>
            <person name="Ichikawa Y."/>
            <person name="Idonuma A."/>
            <person name="Iijima M."/>
            <person name="Ikeda M."/>
            <person name="Ikeno M."/>
            <person name="Ito K."/>
            <person name="Ito S."/>
            <person name="Ito T."/>
            <person name="Ito Y."/>
            <person name="Ito Y."/>
            <person name="Iwabuchi A."/>
            <person name="Kamiya K."/>
            <person name="Karasawa W."/>
            <person name="Kurita K."/>
            <person name="Katagiri S."/>
            <person name="Kikuta A."/>
            <person name="Kobayashi H."/>
            <person name="Kobayashi N."/>
            <person name="Machita K."/>
            <person name="Maehara T."/>
            <person name="Masukawa M."/>
            <person name="Mizubayashi T."/>
            <person name="Mukai Y."/>
            <person name="Nagasaki H."/>
            <person name="Nagata Y."/>
            <person name="Naito S."/>
            <person name="Nakashima M."/>
            <person name="Nakama Y."/>
            <person name="Nakamichi Y."/>
            <person name="Nakamura M."/>
            <person name="Meguro A."/>
            <person name="Negishi M."/>
            <person name="Ohta I."/>
            <person name="Ohta T."/>
            <person name="Okamoto M."/>
            <person name="Ono N."/>
            <person name="Saji S."/>
            <person name="Sakaguchi M."/>
            <person name="Sakai K."/>
            <person name="Shibata M."/>
            <person name="Shimokawa T."/>
            <person name="Song J."/>
            <person name="Takazaki Y."/>
            <person name="Terasawa K."/>
            <person name="Tsugane M."/>
            <person name="Tsuji K."/>
            <person name="Ueda S."/>
            <person name="Waki K."/>
            <person name="Yamagata H."/>
            <person name="Yamamoto M."/>
            <person name="Yamamoto S."/>
            <person name="Yamane H."/>
            <person name="Yoshiki S."/>
            <person name="Yoshihara R."/>
            <person name="Yukawa K."/>
            <person name="Zhong H."/>
            <person name="Yano M."/>
            <person name="Yuan Q."/>
            <person name="Ouyang S."/>
            <person name="Liu J."/>
            <person name="Jones K.M."/>
            <person name="Gansberger K."/>
            <person name="Moffat K."/>
            <person name="Hill J."/>
            <person name="Bera J."/>
            <person name="Fadrosh D."/>
            <person name="Jin S."/>
            <person name="Johri S."/>
            <person name="Kim M."/>
            <person name="Overton L."/>
            <person name="Reardon M."/>
            <person name="Tsitrin T."/>
            <person name="Vuong H."/>
            <person name="Weaver B."/>
            <person name="Ciecko A."/>
            <person name="Tallon L."/>
            <person name="Jackson J."/>
            <person name="Pai G."/>
            <person name="Aken S.V."/>
            <person name="Utterback T."/>
            <person name="Reidmuller S."/>
            <person name="Feldblyum T."/>
            <person name="Hsiao J."/>
            <person name="Zismann V."/>
            <person name="Iobst S."/>
            <person name="de Vazeille A.R."/>
            <person name="Buell C.R."/>
            <person name="Ying K."/>
            <person name="Li Y."/>
            <person name="Lu T."/>
            <person name="Huang Y."/>
            <person name="Zhao Q."/>
            <person name="Feng Q."/>
            <person name="Zhang L."/>
            <person name="Zhu J."/>
            <person name="Weng Q."/>
            <person name="Mu J."/>
            <person name="Lu Y."/>
            <person name="Fan D."/>
            <person name="Liu Y."/>
            <person name="Guan J."/>
            <person name="Zhang Y."/>
            <person name="Yu S."/>
            <person name="Liu X."/>
            <person name="Zhang Y."/>
            <person name="Hong G."/>
            <person name="Han B."/>
            <person name="Choisne N."/>
            <person name="Demange N."/>
            <person name="Orjeda G."/>
            <person name="Samain S."/>
            <person name="Cattolico L."/>
            <person name="Pelletier E."/>
            <person name="Couloux A."/>
            <person name="Segurens B."/>
            <person name="Wincker P."/>
            <person name="D'Hont A."/>
            <person name="Scarpelli C."/>
            <person name="Weissenbach J."/>
            <person name="Salanoubat M."/>
            <person name="Quetier F."/>
            <person name="Yu Y."/>
            <person name="Kim H.R."/>
            <person name="Rambo T."/>
            <person name="Currie J."/>
            <person name="Collura K."/>
            <person name="Luo M."/>
            <person name="Yang T."/>
            <person name="Ammiraju J.S.S."/>
            <person name="Engler F."/>
            <person name="Soderlund C."/>
            <person name="Wing R.A."/>
            <person name="Palmer L.E."/>
            <person name="de la Bastide M."/>
            <person name="Spiegel L."/>
            <person name="Nascimento L."/>
            <person name="Zutavern T."/>
            <person name="O'Shaughnessy A."/>
            <person name="Dike S."/>
            <person name="Dedhia N."/>
            <person name="Preston R."/>
            <person name="Balija V."/>
            <person name="McCombie W.R."/>
            <person name="Chow T."/>
            <person name="Chen H."/>
            <person name="Chung M."/>
            <person name="Chen C."/>
            <person name="Shaw J."/>
            <person name="Wu H."/>
            <person name="Hsiao K."/>
            <person name="Chao Y."/>
            <person name="Chu M."/>
            <person name="Cheng C."/>
            <person name="Hour A."/>
            <person name="Lee P."/>
            <person name="Lin S."/>
            <person name="Lin Y."/>
            <person name="Liou J."/>
            <person name="Liu S."/>
            <person name="Hsing Y."/>
            <person name="Raghuvanshi S."/>
            <person name="Mohanty A."/>
            <person name="Bharti A.K."/>
            <person name="Gaur A."/>
            <person name="Gupta V."/>
            <person name="Kumar D."/>
            <person name="Ravi V."/>
            <person name="Vij S."/>
            <person name="Kapur A."/>
            <person name="Khurana P."/>
            <person name="Khurana P."/>
            <person name="Khurana J.P."/>
            <person name="Tyagi A.K."/>
            <person name="Gaikwad K."/>
            <person name="Singh A."/>
            <person name="Dalal V."/>
            <person name="Srivastava S."/>
            <person name="Dixit A."/>
            <person name="Pal A.K."/>
            <person name="Ghazi I.A."/>
            <person name="Yadav M."/>
            <person name="Pandit A."/>
            <person name="Bhargava A."/>
            <person name="Sureshbabu K."/>
            <person name="Batra K."/>
            <person name="Sharma T.R."/>
            <person name="Mohapatra T."/>
            <person name="Singh N.K."/>
            <person name="Messing J."/>
            <person name="Nelson A.B."/>
            <person name="Fuks G."/>
            <person name="Kavchok S."/>
            <person name="Keizer G."/>
            <person name="Linton E."/>
            <person name="Llaca V."/>
            <person name="Song R."/>
            <person name="Tanyolac B."/>
            <person name="Young S."/>
            <person name="Ho-Il K."/>
            <person name="Hahn J.H."/>
            <person name="Sangsakoo G."/>
            <person name="Vanavichit A."/>
            <person name="de Mattos Luiz.A.T."/>
            <person name="Zimmer P.D."/>
            <person name="Malone G."/>
            <person name="Dellagostin O."/>
            <person name="de Oliveira A.C."/>
            <person name="Bevan M."/>
            <person name="Bancroft I."/>
            <person name="Minx P."/>
            <person name="Cordum H."/>
            <person name="Wilson R."/>
            <person name="Cheng Z."/>
            <person name="Jin W."/>
            <person name="Jiang J."/>
            <person name="Leong S.A."/>
            <person name="Iwama H."/>
            <person name="Gojobori T."/>
            <person name="Itoh T."/>
            <person name="Niimura Y."/>
            <person name="Fujii Y."/>
            <person name="Habara T."/>
            <person name="Sakai H."/>
            <person name="Sato Y."/>
            <person name="Wilson G."/>
            <person name="Kumar K."/>
            <person name="McCouch S."/>
            <person name="Juretic N."/>
            <person name="Hoen D."/>
            <person name="Wright S."/>
            <person name="Bruskiewich R."/>
            <person name="Bureau T."/>
            <person name="Miyao A."/>
            <person name="Hirochika H."/>
            <person name="Nishikawa T."/>
            <person name="Kadowaki K."/>
            <person name="Sugiura M."/>
            <person name="Burr B."/>
            <person name="Sasaki T."/>
        </authorList>
    </citation>
    <scope>NUCLEOTIDE SEQUENCE [LARGE SCALE GENOMIC DNA]</scope>
    <source>
        <strain evidence="3">cv. Nipponbare</strain>
    </source>
</reference>
<evidence type="ECO:0000313" key="2">
    <source>
        <dbReference type="EMBL" id="BAD08910.1"/>
    </source>
</evidence>
<evidence type="ECO:0000256" key="1">
    <source>
        <dbReference type="SAM" id="MobiDB-lite"/>
    </source>
</evidence>
<dbReference type="Proteomes" id="UP000000763">
    <property type="component" value="Chromosome 8"/>
</dbReference>
<protein>
    <submittedName>
        <fullName evidence="2">Uncharacterized protein</fullName>
    </submittedName>
</protein>
<evidence type="ECO:0000313" key="3">
    <source>
        <dbReference type="Proteomes" id="UP000000763"/>
    </source>
</evidence>
<reference evidence="3" key="2">
    <citation type="journal article" date="2008" name="Nucleic Acids Res.">
        <title>The rice annotation project database (RAP-DB): 2008 update.</title>
        <authorList>
            <consortium name="The rice annotation project (RAP)"/>
        </authorList>
    </citation>
    <scope>GENOME REANNOTATION</scope>
    <source>
        <strain evidence="3">cv. Nipponbare</strain>
    </source>
</reference>